<dbReference type="Pfam" id="PF04962">
    <property type="entry name" value="KduI"/>
    <property type="match status" value="1"/>
</dbReference>
<dbReference type="RefSeq" id="WP_123303592.1">
    <property type="nucleotide sequence ID" value="NZ_RKHK01000001.1"/>
</dbReference>
<evidence type="ECO:0000256" key="1">
    <source>
        <dbReference type="ARBA" id="ARBA00023235"/>
    </source>
</evidence>
<sequence length="304" mass="32605">MTSDNDRYLVRRAPAPVRTDITPESAGWGYSGLCVVELDAGETHSWELSADEALLVPLAGGAELQVRAGRGAETEHAVLHGRRGVFEGPSDVAYLPVGSQVTVTATGPGGGPGGARLALATARAVQPHPFRIVAAAESGLELRGAGNCSRHVTNYTIGTDVAVNRLLVCEVITPGGNWSSYPPHKHDEHSETERELEEIYYFEIADSPAGAGVAYHRTYGTEDRPIDVLAEVRSGDTALVPHGYHGPCTAPPGHDLYYLNVMAGPAEEAVWMSVDDPHYHWIRGTWENQAIDPRLPAGTTEEDQ</sequence>
<reference evidence="2 3" key="1">
    <citation type="submission" date="2018-11" db="EMBL/GenBank/DDBJ databases">
        <title>Sequencing the genomes of 1000 actinobacteria strains.</title>
        <authorList>
            <person name="Klenk H.-P."/>
        </authorList>
    </citation>
    <scope>NUCLEOTIDE SEQUENCE [LARGE SCALE GENOMIC DNA]</scope>
    <source>
        <strain evidence="2 3">DSM 11294</strain>
    </source>
</reference>
<dbReference type="InterPro" id="IPR021120">
    <property type="entry name" value="KduI/IolB_isomerase"/>
</dbReference>
<dbReference type="OrthoDB" id="9799936at2"/>
<dbReference type="InterPro" id="IPR011051">
    <property type="entry name" value="RmlC_Cupin_sf"/>
</dbReference>
<protein>
    <submittedName>
        <fullName evidence="2">5-deoxyglucuronate isomerase</fullName>
    </submittedName>
</protein>
<name>A0A3N2BD01_9MICO</name>
<evidence type="ECO:0000313" key="3">
    <source>
        <dbReference type="Proteomes" id="UP000280668"/>
    </source>
</evidence>
<dbReference type="InterPro" id="IPR024203">
    <property type="entry name" value="Deoxy-glucuronate_isom_IolB"/>
</dbReference>
<dbReference type="PANTHER" id="PTHR39193">
    <property type="entry name" value="5-DEOXY-GLUCURONATE ISOMERASE"/>
    <property type="match status" value="1"/>
</dbReference>
<keyword evidence="3" id="KW-1185">Reference proteome</keyword>
<dbReference type="NCBIfam" id="TIGR04378">
    <property type="entry name" value="myo_inos_iolB"/>
    <property type="match status" value="1"/>
</dbReference>
<dbReference type="Gene3D" id="2.60.120.10">
    <property type="entry name" value="Jelly Rolls"/>
    <property type="match status" value="2"/>
</dbReference>
<accession>A0A3N2BD01</accession>
<dbReference type="GO" id="GO:0008880">
    <property type="term" value="F:glucuronate isomerase activity"/>
    <property type="evidence" value="ECO:0007669"/>
    <property type="project" value="InterPro"/>
</dbReference>
<comment type="caution">
    <text evidence="2">The sequence shown here is derived from an EMBL/GenBank/DDBJ whole genome shotgun (WGS) entry which is preliminary data.</text>
</comment>
<dbReference type="EMBL" id="RKHK01000001">
    <property type="protein sequence ID" value="ROR73133.1"/>
    <property type="molecule type" value="Genomic_DNA"/>
</dbReference>
<evidence type="ECO:0000313" key="2">
    <source>
        <dbReference type="EMBL" id="ROR73133.1"/>
    </source>
</evidence>
<dbReference type="PIRSF" id="PIRSF036628">
    <property type="entry name" value="IolB"/>
    <property type="match status" value="1"/>
</dbReference>
<dbReference type="Proteomes" id="UP000280668">
    <property type="component" value="Unassembled WGS sequence"/>
</dbReference>
<gene>
    <name evidence="2" type="ORF">EDD31_1499</name>
</gene>
<dbReference type="InterPro" id="IPR014710">
    <property type="entry name" value="RmlC-like_jellyroll"/>
</dbReference>
<proteinExistence type="predicted"/>
<dbReference type="GO" id="GO:0019310">
    <property type="term" value="P:inositol catabolic process"/>
    <property type="evidence" value="ECO:0007669"/>
    <property type="project" value="InterPro"/>
</dbReference>
<organism evidence="2 3">
    <name type="scientific">Bogoriella caseilytica</name>
    <dbReference type="NCBI Taxonomy" id="56055"/>
    <lineage>
        <taxon>Bacteria</taxon>
        <taxon>Bacillati</taxon>
        <taxon>Actinomycetota</taxon>
        <taxon>Actinomycetes</taxon>
        <taxon>Micrococcales</taxon>
        <taxon>Bogoriellaceae</taxon>
        <taxon>Bogoriella</taxon>
    </lineage>
</organism>
<dbReference type="AlphaFoldDB" id="A0A3N2BD01"/>
<dbReference type="SUPFAM" id="SSF51182">
    <property type="entry name" value="RmlC-like cupins"/>
    <property type="match status" value="1"/>
</dbReference>
<keyword evidence="1 2" id="KW-0413">Isomerase</keyword>
<dbReference type="PANTHER" id="PTHR39193:SF1">
    <property type="entry name" value="5-DEOXY-GLUCURONATE ISOMERASE"/>
    <property type="match status" value="1"/>
</dbReference>